<keyword evidence="1" id="KW-1185">Reference proteome</keyword>
<reference evidence="2" key="1">
    <citation type="submission" date="2022-11" db="UniProtKB">
        <authorList>
            <consortium name="WormBaseParasite"/>
        </authorList>
    </citation>
    <scope>IDENTIFICATION</scope>
</reference>
<protein>
    <submittedName>
        <fullName evidence="2">Candidate secreted effector</fullName>
    </submittedName>
</protein>
<dbReference type="WBParaSite" id="Minc3s00224g07966">
    <property type="protein sequence ID" value="Minc3s00224g07966"/>
    <property type="gene ID" value="Minc3s00224g07966"/>
</dbReference>
<dbReference type="Proteomes" id="UP000887563">
    <property type="component" value="Unplaced"/>
</dbReference>
<evidence type="ECO:0000313" key="2">
    <source>
        <dbReference type="WBParaSite" id="Minc3s00224g07966"/>
    </source>
</evidence>
<evidence type="ECO:0000313" key="1">
    <source>
        <dbReference type="Proteomes" id="UP000887563"/>
    </source>
</evidence>
<organism evidence="1 2">
    <name type="scientific">Meloidogyne incognita</name>
    <name type="common">Southern root-knot nematode worm</name>
    <name type="synonym">Oxyuris incognita</name>
    <dbReference type="NCBI Taxonomy" id="6306"/>
    <lineage>
        <taxon>Eukaryota</taxon>
        <taxon>Metazoa</taxon>
        <taxon>Ecdysozoa</taxon>
        <taxon>Nematoda</taxon>
        <taxon>Chromadorea</taxon>
        <taxon>Rhabditida</taxon>
        <taxon>Tylenchina</taxon>
        <taxon>Tylenchomorpha</taxon>
        <taxon>Tylenchoidea</taxon>
        <taxon>Meloidogynidae</taxon>
        <taxon>Meloidogyninae</taxon>
        <taxon>Meloidogyne</taxon>
        <taxon>Meloidogyne incognita group</taxon>
    </lineage>
</organism>
<accession>A0A914L2E3</accession>
<sequence>MKARANIPKKIFLLRMSTDSVQNTSVNSFLIRFSLLVSIINVNGNLHLANVNFSTGSNNKRL</sequence>
<proteinExistence type="predicted"/>
<name>A0A914L2E3_MELIC</name>
<dbReference type="AlphaFoldDB" id="A0A914L2E3"/>